<name>A0A6V8H781_TALPI</name>
<gene>
    <name evidence="2" type="ORF">TCE0_022f06553</name>
</gene>
<dbReference type="PANTHER" id="PTHR28019">
    <property type="entry name" value="CELL MEMBRANE PROTEIN YLR413W-RELATED"/>
    <property type="match status" value="1"/>
</dbReference>
<organism evidence="2 3">
    <name type="scientific">Talaromyces pinophilus</name>
    <name type="common">Penicillium pinophilum</name>
    <dbReference type="NCBI Taxonomy" id="128442"/>
    <lineage>
        <taxon>Eukaryota</taxon>
        <taxon>Fungi</taxon>
        <taxon>Dikarya</taxon>
        <taxon>Ascomycota</taxon>
        <taxon>Pezizomycotina</taxon>
        <taxon>Eurotiomycetes</taxon>
        <taxon>Eurotiomycetidae</taxon>
        <taxon>Eurotiales</taxon>
        <taxon>Trichocomaceae</taxon>
        <taxon>Talaromyces</taxon>
        <taxon>Talaromyces sect. Talaromyces</taxon>
    </lineage>
</organism>
<evidence type="ECO:0000313" key="2">
    <source>
        <dbReference type="EMBL" id="GAM37007.1"/>
    </source>
</evidence>
<evidence type="ECO:0000256" key="1">
    <source>
        <dbReference type="SAM" id="Phobius"/>
    </source>
</evidence>
<keyword evidence="1" id="KW-0812">Transmembrane</keyword>
<dbReference type="GO" id="GO:0005886">
    <property type="term" value="C:plasma membrane"/>
    <property type="evidence" value="ECO:0007669"/>
    <property type="project" value="InterPro"/>
</dbReference>
<dbReference type="InterPro" id="IPR009571">
    <property type="entry name" value="SUR7/Rim9-like_fungi"/>
</dbReference>
<evidence type="ECO:0008006" key="4">
    <source>
        <dbReference type="Google" id="ProtNLM"/>
    </source>
</evidence>
<keyword evidence="3" id="KW-1185">Reference proteome</keyword>
<dbReference type="InterPro" id="IPR052413">
    <property type="entry name" value="SUR7_domain"/>
</dbReference>
<evidence type="ECO:0000313" key="3">
    <source>
        <dbReference type="Proteomes" id="UP000053095"/>
    </source>
</evidence>
<feature type="transmembrane region" description="Helical" evidence="1">
    <location>
        <begin position="176"/>
        <end position="201"/>
    </location>
</feature>
<dbReference type="GO" id="GO:0031505">
    <property type="term" value="P:fungal-type cell wall organization"/>
    <property type="evidence" value="ECO:0007669"/>
    <property type="project" value="TreeGrafter"/>
</dbReference>
<feature type="transmembrane region" description="Helical" evidence="1">
    <location>
        <begin position="221"/>
        <end position="245"/>
    </location>
</feature>
<comment type="caution">
    <text evidence="2">The sequence shown here is derived from an EMBL/GenBank/DDBJ whole genome shotgun (WGS) entry which is preliminary data.</text>
</comment>
<dbReference type="PANTHER" id="PTHR28019:SF7">
    <property type="entry name" value="SUR7 PROTEIN"/>
    <property type="match status" value="1"/>
</dbReference>
<keyword evidence="1" id="KW-0472">Membrane</keyword>
<protein>
    <recommendedName>
        <fullName evidence="4">Actin cortical patch SUR7/pH-response regulator PalI</fullName>
    </recommendedName>
</protein>
<proteinExistence type="predicted"/>
<dbReference type="Proteomes" id="UP000053095">
    <property type="component" value="Unassembled WGS sequence"/>
</dbReference>
<dbReference type="GO" id="GO:0051285">
    <property type="term" value="C:cell cortex of cell tip"/>
    <property type="evidence" value="ECO:0007669"/>
    <property type="project" value="TreeGrafter"/>
</dbReference>
<dbReference type="AlphaFoldDB" id="A0A6V8H781"/>
<dbReference type="Pfam" id="PF06687">
    <property type="entry name" value="SUR7"/>
    <property type="match status" value="1"/>
</dbReference>
<sequence length="259" mass="27577">MIFTLNTISKVFALISFILSMLCLFAGSQKSVLQDASVMLLDTSASQPNPAIQSAVNSTTADLGLKDFYAIHVLTYCEGNFKSAGEGGLNVTRCSKRKAPFAFDPTKVFSAEFKAGFNISDINWPDGINDDFEVMEMTTKAMSVLYIIGVTATGVAFLMEILLTQAGGKPSMFAHLFFVVLSFVCLGVSSSVASVIAVQFVNLINRHGQDYGIVAKGGSSFLGMTWSAVVLSFLTIVISVITLPASGGSAVSEKEIEDV</sequence>
<keyword evidence="1" id="KW-1133">Transmembrane helix</keyword>
<feature type="transmembrane region" description="Helical" evidence="1">
    <location>
        <begin position="144"/>
        <end position="164"/>
    </location>
</feature>
<dbReference type="EMBL" id="DF933818">
    <property type="protein sequence ID" value="GAM37007.1"/>
    <property type="molecule type" value="Genomic_DNA"/>
</dbReference>
<accession>A0A6V8H781</accession>
<reference evidence="3" key="1">
    <citation type="journal article" date="2015" name="Genome Announc.">
        <title>Draft genome sequence of Talaromyces cellulolyticus strain Y-94, a source of lignocellulosic biomass-degrading enzymes.</title>
        <authorList>
            <person name="Fujii T."/>
            <person name="Koike H."/>
            <person name="Sawayama S."/>
            <person name="Yano S."/>
            <person name="Inoue H."/>
        </authorList>
    </citation>
    <scope>NUCLEOTIDE SEQUENCE [LARGE SCALE GENOMIC DNA]</scope>
    <source>
        <strain evidence="3">Y-94</strain>
    </source>
</reference>